<evidence type="ECO:0000313" key="2">
    <source>
        <dbReference type="EMBL" id="TWD88271.1"/>
    </source>
</evidence>
<keyword evidence="1" id="KW-0732">Signal</keyword>
<keyword evidence="3" id="KW-1185">Reference proteome</keyword>
<gene>
    <name evidence="2" type="ORF">FB550_1293</name>
</gene>
<comment type="caution">
    <text evidence="2">The sequence shown here is derived from an EMBL/GenBank/DDBJ whole genome shotgun (WGS) entry which is preliminary data.</text>
</comment>
<dbReference type="PANTHER" id="PTHR43649:SF11">
    <property type="entry name" value="ABC TRANSPORTER SUBSTRATE-BINDING PROTEIN YESO-RELATED"/>
    <property type="match status" value="1"/>
</dbReference>
<dbReference type="Proteomes" id="UP000319671">
    <property type="component" value="Unassembled WGS sequence"/>
</dbReference>
<dbReference type="SUPFAM" id="SSF53850">
    <property type="entry name" value="Periplasmic binding protein-like II"/>
    <property type="match status" value="1"/>
</dbReference>
<evidence type="ECO:0000313" key="3">
    <source>
        <dbReference type="Proteomes" id="UP000319671"/>
    </source>
</evidence>
<dbReference type="EMBL" id="VIVN01000029">
    <property type="protein sequence ID" value="TWD88271.1"/>
    <property type="molecule type" value="Genomic_DNA"/>
</dbReference>
<evidence type="ECO:0000256" key="1">
    <source>
        <dbReference type="SAM" id="SignalP"/>
    </source>
</evidence>
<dbReference type="AlphaFoldDB" id="A0A561CAP5"/>
<protein>
    <submittedName>
        <fullName evidence="2">Carbohydrate ABC transporter substrate-binding protein (CUT1 family)</fullName>
    </submittedName>
</protein>
<dbReference type="InterPro" id="IPR006059">
    <property type="entry name" value="SBP"/>
</dbReference>
<sequence>MRQKGNKTMKKLLISILPLVVMLAFTGCSESSSADSSKNKEEKINLRFAWWGEQPRHDYTLKVIKLFEEKNPDIHIEFEFSNWDDYWKRLAPMAAANQLPDIMQMDLLYLKAYSANNLLEDLTPYIENKTINTKYIDEKILLGGKVKDQLYGFPLGLNAPAVIMDPNLVAAATNQVPKHNWTWEDFEKIAMEVHKQKNIYGTNGMKPPEVFFPYYLRTNGKNLYNPEGTSLGYEDDQLFVDYFDRQLRLLDEGAFPRVDVTEQIKGIEDELLVRQQAPMTWAYSNQYYSFSKESGRSLEIFAPPGPNQQASLSVRASMLFSITKSSKHKEAAARFINFFVNDIEANKLIKGERGVPVSSKVAETVKKGLSTEQKEAFDYVFNVENINSNVEIADPLGGIEVVHLLQDISEQILFKKITPRQGAQKFRKEANEILKKNK</sequence>
<reference evidence="2 3" key="1">
    <citation type="submission" date="2019-06" db="EMBL/GenBank/DDBJ databases">
        <title>Sorghum-associated microbial communities from plants grown in Nebraska, USA.</title>
        <authorList>
            <person name="Schachtman D."/>
        </authorList>
    </citation>
    <scope>NUCLEOTIDE SEQUENCE [LARGE SCALE GENOMIC DNA]</scope>
    <source>
        <strain evidence="2 3">2482</strain>
    </source>
</reference>
<dbReference type="PROSITE" id="PS51257">
    <property type="entry name" value="PROKAR_LIPOPROTEIN"/>
    <property type="match status" value="1"/>
</dbReference>
<organism evidence="2 3">
    <name type="scientific">Neobacillus bataviensis</name>
    <dbReference type="NCBI Taxonomy" id="220685"/>
    <lineage>
        <taxon>Bacteria</taxon>
        <taxon>Bacillati</taxon>
        <taxon>Bacillota</taxon>
        <taxon>Bacilli</taxon>
        <taxon>Bacillales</taxon>
        <taxon>Bacillaceae</taxon>
        <taxon>Neobacillus</taxon>
    </lineage>
</organism>
<proteinExistence type="predicted"/>
<accession>A0A561CAP5</accession>
<dbReference type="Pfam" id="PF13416">
    <property type="entry name" value="SBP_bac_8"/>
    <property type="match status" value="1"/>
</dbReference>
<feature type="signal peptide" evidence="1">
    <location>
        <begin position="1"/>
        <end position="34"/>
    </location>
</feature>
<name>A0A561CAP5_9BACI</name>
<feature type="chain" id="PRO_5021899899" evidence="1">
    <location>
        <begin position="35"/>
        <end position="438"/>
    </location>
</feature>
<dbReference type="Gene3D" id="3.40.190.10">
    <property type="entry name" value="Periplasmic binding protein-like II"/>
    <property type="match status" value="2"/>
</dbReference>
<dbReference type="InterPro" id="IPR050490">
    <property type="entry name" value="Bact_solute-bd_prot1"/>
</dbReference>
<dbReference type="PANTHER" id="PTHR43649">
    <property type="entry name" value="ARABINOSE-BINDING PROTEIN-RELATED"/>
    <property type="match status" value="1"/>
</dbReference>